<evidence type="ECO:0000256" key="1">
    <source>
        <dbReference type="ARBA" id="ARBA00012882"/>
    </source>
</evidence>
<comment type="catalytic activity">
    <reaction evidence="2">
        <text>a 2-deoxystreptamine antibiotic + acetyl-CoA = an N(3)-acetyl-2-deoxystreptamine antibiotic + CoA + H(+)</text>
        <dbReference type="Rhea" id="RHEA:12665"/>
        <dbReference type="ChEBI" id="CHEBI:15378"/>
        <dbReference type="ChEBI" id="CHEBI:57287"/>
        <dbReference type="ChEBI" id="CHEBI:57288"/>
        <dbReference type="ChEBI" id="CHEBI:57921"/>
        <dbReference type="ChEBI" id="CHEBI:77452"/>
        <dbReference type="EC" id="2.3.1.81"/>
    </reaction>
</comment>
<accession>A0AAE5WTR5</accession>
<evidence type="ECO:0000313" key="5">
    <source>
        <dbReference type="Proteomes" id="UP000220927"/>
    </source>
</evidence>
<keyword evidence="2" id="KW-0046">Antibiotic resistance</keyword>
<dbReference type="AlphaFoldDB" id="A0AAE5WTR5"/>
<protein>
    <recommendedName>
        <fullName evidence="1 2">Aminoglycoside N(3)-acetyltransferase</fullName>
        <ecNumber evidence="2">2.3.1.-</ecNumber>
    </recommendedName>
</protein>
<sequence length="195" mass="21284">MAAQADWLTANHPLGYSYGRGVSARQTRGGRWQGIDGRSPLDTMTLLHHAEHLARIPDKRLHRYQVPFATSAGVVWRILEEFDTRDPVVPGLKDDNEIIGAFLATGQGDAGLDRRGKIGAGRCDLHLQLLSHGWRTMSGLTEQLSWRPEGPAHPLIGKLTAHSSTRSAPSAAKEQTPHGEVGIAKQHKTMGETHA</sequence>
<dbReference type="EMBL" id="CP035001">
    <property type="protein sequence ID" value="QAS82194.1"/>
    <property type="molecule type" value="Genomic_DNA"/>
</dbReference>
<keyword evidence="4" id="KW-0614">Plasmid</keyword>
<dbReference type="SUPFAM" id="SSF110710">
    <property type="entry name" value="TTHA0583/YokD-like"/>
    <property type="match status" value="1"/>
</dbReference>
<dbReference type="RefSeq" id="WP_128715634.1">
    <property type="nucleotide sequence ID" value="NZ_CP035001.1"/>
</dbReference>
<keyword evidence="2" id="KW-0808">Transferase</keyword>
<dbReference type="GO" id="GO:0046353">
    <property type="term" value="F:aminoglycoside 3-N-acetyltransferase activity"/>
    <property type="evidence" value="ECO:0007669"/>
    <property type="project" value="UniProtKB-EC"/>
</dbReference>
<dbReference type="Pfam" id="PF02522">
    <property type="entry name" value="Antibiotic_NAT"/>
    <property type="match status" value="1"/>
</dbReference>
<evidence type="ECO:0000256" key="3">
    <source>
        <dbReference type="SAM" id="MobiDB-lite"/>
    </source>
</evidence>
<reference evidence="4 5" key="1">
    <citation type="submission" date="2019-01" db="EMBL/GenBank/DDBJ databases">
        <title>Genomic insights into the origins and evolution of symbiotic genes in the Phaseolus vulgaris microsymbionts.</title>
        <authorList>
            <person name="Tong W."/>
        </authorList>
    </citation>
    <scope>NUCLEOTIDE SEQUENCE [LARGE SCALE GENOMIC DNA]</scope>
    <source>
        <strain evidence="4 5">FH23</strain>
        <plasmid evidence="5">prapfh23c</plasmid>
    </source>
</reference>
<dbReference type="InterPro" id="IPR028345">
    <property type="entry name" value="Antibiotic_NAT-like"/>
</dbReference>
<name>A0AAE5WTR5_9HYPH</name>
<keyword evidence="2" id="KW-0012">Acyltransferase</keyword>
<proteinExistence type="inferred from homology"/>
<evidence type="ECO:0000256" key="2">
    <source>
        <dbReference type="RuleBase" id="RU365031"/>
    </source>
</evidence>
<gene>
    <name evidence="4" type="ORF">CO657_30555</name>
</gene>
<feature type="region of interest" description="Disordered" evidence="3">
    <location>
        <begin position="161"/>
        <end position="195"/>
    </location>
</feature>
<comment type="similarity">
    <text evidence="2">Belongs to the antibiotic N-acetyltransferase family.</text>
</comment>
<organism evidence="4 5">
    <name type="scientific">Rhizobium acidisoli</name>
    <dbReference type="NCBI Taxonomy" id="1538158"/>
    <lineage>
        <taxon>Bacteria</taxon>
        <taxon>Pseudomonadati</taxon>
        <taxon>Pseudomonadota</taxon>
        <taxon>Alphaproteobacteria</taxon>
        <taxon>Hyphomicrobiales</taxon>
        <taxon>Rhizobiaceae</taxon>
        <taxon>Rhizobium/Agrobacterium group</taxon>
        <taxon>Rhizobium</taxon>
    </lineage>
</organism>
<dbReference type="GO" id="GO:0046677">
    <property type="term" value="P:response to antibiotic"/>
    <property type="evidence" value="ECO:0007669"/>
    <property type="project" value="UniProtKB-KW"/>
</dbReference>
<evidence type="ECO:0000313" key="4">
    <source>
        <dbReference type="EMBL" id="QAS82194.1"/>
    </source>
</evidence>
<dbReference type="InterPro" id="IPR003679">
    <property type="entry name" value="Amioglycoside_AcTrfase"/>
</dbReference>
<keyword evidence="5" id="KW-1185">Reference proteome</keyword>
<dbReference type="KEGG" id="rad:CO657_30555"/>
<dbReference type="EC" id="2.3.1.-" evidence="2"/>
<dbReference type="Proteomes" id="UP000220927">
    <property type="component" value="Plasmid pRapFH23c"/>
</dbReference>
<geneLocation type="plasmid" evidence="5">
    <name>prapfh23c</name>
</geneLocation>